<organism evidence="6 7">
    <name type="scientific">Mikania micrantha</name>
    <name type="common">bitter vine</name>
    <dbReference type="NCBI Taxonomy" id="192012"/>
    <lineage>
        <taxon>Eukaryota</taxon>
        <taxon>Viridiplantae</taxon>
        <taxon>Streptophyta</taxon>
        <taxon>Embryophyta</taxon>
        <taxon>Tracheophyta</taxon>
        <taxon>Spermatophyta</taxon>
        <taxon>Magnoliopsida</taxon>
        <taxon>eudicotyledons</taxon>
        <taxon>Gunneridae</taxon>
        <taxon>Pentapetalae</taxon>
        <taxon>asterids</taxon>
        <taxon>campanulids</taxon>
        <taxon>Asterales</taxon>
        <taxon>Asteraceae</taxon>
        <taxon>Asteroideae</taxon>
        <taxon>Heliantheae alliance</taxon>
        <taxon>Eupatorieae</taxon>
        <taxon>Mikania</taxon>
    </lineage>
</organism>
<feature type="domain" description="ARID" evidence="5">
    <location>
        <begin position="45"/>
        <end position="132"/>
    </location>
</feature>
<keyword evidence="2" id="KW-0175">Coiled coil</keyword>
<dbReference type="SMART" id="SM00501">
    <property type="entry name" value="BRIGHT"/>
    <property type="match status" value="1"/>
</dbReference>
<evidence type="ECO:0008006" key="8">
    <source>
        <dbReference type="Google" id="ProtNLM"/>
    </source>
</evidence>
<feature type="compositionally biased region" description="Polar residues" evidence="3">
    <location>
        <begin position="18"/>
        <end position="30"/>
    </location>
</feature>
<feature type="region of interest" description="Disordered" evidence="3">
    <location>
        <begin position="313"/>
        <end position="336"/>
    </location>
</feature>
<evidence type="ECO:0000259" key="5">
    <source>
        <dbReference type="PROSITE" id="PS51011"/>
    </source>
</evidence>
<dbReference type="AlphaFoldDB" id="A0A5N6MJL5"/>
<dbReference type="InterPro" id="IPR009071">
    <property type="entry name" value="HMG_box_dom"/>
</dbReference>
<dbReference type="PROSITE" id="PS50118">
    <property type="entry name" value="HMG_BOX_2"/>
    <property type="match status" value="1"/>
</dbReference>
<dbReference type="Proteomes" id="UP000326396">
    <property type="component" value="Linkage Group LG5"/>
</dbReference>
<dbReference type="Pfam" id="PF09011">
    <property type="entry name" value="HMG_box_2"/>
    <property type="match status" value="1"/>
</dbReference>
<evidence type="ECO:0000313" key="6">
    <source>
        <dbReference type="EMBL" id="KAD3640485.1"/>
    </source>
</evidence>
<dbReference type="PANTHER" id="PTHR46691:SF5">
    <property type="entry name" value="HMG (HIGH MOBILITY GROUP) BOX PROTEIN"/>
    <property type="match status" value="1"/>
</dbReference>
<accession>A0A5N6MJL5</accession>
<dbReference type="InterPro" id="IPR001606">
    <property type="entry name" value="ARID_dom"/>
</dbReference>
<dbReference type="SUPFAM" id="SSF47095">
    <property type="entry name" value="HMG-box"/>
    <property type="match status" value="1"/>
</dbReference>
<evidence type="ECO:0000259" key="4">
    <source>
        <dbReference type="PROSITE" id="PS50118"/>
    </source>
</evidence>
<evidence type="ECO:0000256" key="1">
    <source>
        <dbReference type="PROSITE-ProRule" id="PRU00267"/>
    </source>
</evidence>
<feature type="domain" description="HMG box" evidence="4">
    <location>
        <begin position="222"/>
        <end position="292"/>
    </location>
</feature>
<dbReference type="Pfam" id="PF01388">
    <property type="entry name" value="ARID"/>
    <property type="match status" value="1"/>
</dbReference>
<dbReference type="Gene3D" id="1.10.30.10">
    <property type="entry name" value="High mobility group box domain"/>
    <property type="match status" value="1"/>
</dbReference>
<feature type="compositionally biased region" description="Polar residues" evidence="3">
    <location>
        <begin position="313"/>
        <end position="331"/>
    </location>
</feature>
<evidence type="ECO:0000256" key="3">
    <source>
        <dbReference type="SAM" id="MobiDB-lite"/>
    </source>
</evidence>
<dbReference type="GO" id="GO:0003677">
    <property type="term" value="F:DNA binding"/>
    <property type="evidence" value="ECO:0007669"/>
    <property type="project" value="UniProtKB-UniRule"/>
</dbReference>
<reference evidence="6 7" key="1">
    <citation type="submission" date="2019-05" db="EMBL/GenBank/DDBJ databases">
        <title>Mikania micrantha, genome provides insights into the molecular mechanism of rapid growth.</title>
        <authorList>
            <person name="Liu B."/>
        </authorList>
    </citation>
    <scope>NUCLEOTIDE SEQUENCE [LARGE SCALE GENOMIC DNA]</scope>
    <source>
        <strain evidence="6">NLD-2019</strain>
        <tissue evidence="6">Leaf</tissue>
    </source>
</reference>
<dbReference type="EMBL" id="SZYD01000015">
    <property type="protein sequence ID" value="KAD3640485.1"/>
    <property type="molecule type" value="Genomic_DNA"/>
</dbReference>
<keyword evidence="1" id="KW-0238">DNA-binding</keyword>
<evidence type="ECO:0000313" key="7">
    <source>
        <dbReference type="Proteomes" id="UP000326396"/>
    </source>
</evidence>
<dbReference type="PANTHER" id="PTHR46691">
    <property type="entry name" value="HIGH MOBILITY GROUP B PROTEIN 9"/>
    <property type="match status" value="1"/>
</dbReference>
<keyword evidence="7" id="KW-1185">Reference proteome</keyword>
<dbReference type="Gene3D" id="1.10.150.60">
    <property type="entry name" value="ARID DNA-binding domain"/>
    <property type="match status" value="1"/>
</dbReference>
<protein>
    <recommendedName>
        <fullName evidence="8">ARID domain-containing protein</fullName>
    </recommendedName>
</protein>
<evidence type="ECO:0000256" key="2">
    <source>
        <dbReference type="SAM" id="Coils"/>
    </source>
</evidence>
<feature type="DNA-binding region" description="HMG box" evidence="1">
    <location>
        <begin position="222"/>
        <end position="292"/>
    </location>
</feature>
<feature type="coiled-coil region" evidence="2">
    <location>
        <begin position="274"/>
        <end position="308"/>
    </location>
</feature>
<sequence length="396" mass="45292">MMNDYLPVPDDNELRPTEFSSLSAGKSPSGTVSACFSGNSTAETLKEEDGFYENLKKLHESSGLSLFFNSRDTTLDLHQLYKNVTQRGGYHEVTKDGEWVDVACSVSSGSWTPSQLEKIYASVLHRFEQIYHYRSPKNPNKPPKRTYTPLDVVVPDLNSFTRKRKHDDGFYGAQHFREGGFSFKKNEQIYGFQKSFPVPMVEKRKRMFKTTPDEVKETSKDPRVPLGSRNCHQMFIKTEIGRLKSIDGNISSAQLESMNEVWKHLSHKDKRRYIKASKKDNERYAREMAAIEEHKRKQRNQLRKTTKNAIKASSTNLINHETHSQETSSGGSHVERDSDYHVSLQAEDGDESALAWNESSVQMAVGLMNNARPCDPNFQIEWDEDGYGELIDMDPM</sequence>
<dbReference type="InterPro" id="IPR036431">
    <property type="entry name" value="ARID_dom_sf"/>
</dbReference>
<dbReference type="SUPFAM" id="SSF46774">
    <property type="entry name" value="ARID-like"/>
    <property type="match status" value="1"/>
</dbReference>
<dbReference type="GO" id="GO:0005634">
    <property type="term" value="C:nucleus"/>
    <property type="evidence" value="ECO:0007669"/>
    <property type="project" value="UniProtKB-UniRule"/>
</dbReference>
<dbReference type="PROSITE" id="PS51011">
    <property type="entry name" value="ARID"/>
    <property type="match status" value="1"/>
</dbReference>
<gene>
    <name evidence="6" type="ORF">E3N88_29708</name>
</gene>
<feature type="region of interest" description="Disordered" evidence="3">
    <location>
        <begin position="1"/>
        <end position="30"/>
    </location>
</feature>
<comment type="caution">
    <text evidence="6">The sequence shown here is derived from an EMBL/GenBank/DDBJ whole genome shotgun (WGS) entry which is preliminary data.</text>
</comment>
<keyword evidence="1" id="KW-0539">Nucleus</keyword>
<dbReference type="OrthoDB" id="1919336at2759"/>
<proteinExistence type="predicted"/>
<dbReference type="InterPro" id="IPR036910">
    <property type="entry name" value="HMG_box_dom_sf"/>
</dbReference>
<dbReference type="SMART" id="SM01014">
    <property type="entry name" value="ARID"/>
    <property type="match status" value="1"/>
</dbReference>
<name>A0A5N6MJL5_9ASTR</name>